<dbReference type="PANTHER" id="PTHR38011:SF7">
    <property type="entry name" value="2,5-DIAMINO-6-RIBOSYLAMINO-4(3H)-PYRIMIDINONE 5'-PHOSPHATE REDUCTASE"/>
    <property type="match status" value="1"/>
</dbReference>
<protein>
    <submittedName>
        <fullName evidence="5">Riboflavin biosynthesis pyrimidine reductase</fullName>
    </submittedName>
</protein>
<comment type="caution">
    <text evidence="5">The sequence shown here is derived from an EMBL/GenBank/DDBJ whole genome shotgun (WGS) entry which is preliminary data.</text>
</comment>
<comment type="pathway">
    <text evidence="1">Cofactor biosynthesis; riboflavin biosynthesis.</text>
</comment>
<feature type="domain" description="Bacterial bifunctional deaminase-reductase C-terminal" evidence="4">
    <location>
        <begin position="29"/>
        <end position="199"/>
    </location>
</feature>
<evidence type="ECO:0000256" key="3">
    <source>
        <dbReference type="ARBA" id="ARBA00023002"/>
    </source>
</evidence>
<dbReference type="OrthoDB" id="5243299at2"/>
<dbReference type="InterPro" id="IPR050765">
    <property type="entry name" value="Riboflavin_Biosynth_HTPR"/>
</dbReference>
<reference evidence="5 6" key="1">
    <citation type="submission" date="2017-10" db="EMBL/GenBank/DDBJ databases">
        <title>Sequencing the genomes of 1000 actinobacteria strains.</title>
        <authorList>
            <person name="Klenk H.-P."/>
        </authorList>
    </citation>
    <scope>NUCLEOTIDE SEQUENCE [LARGE SCALE GENOMIC DNA]</scope>
    <source>
        <strain evidence="5 6">DSM 20688</strain>
    </source>
</reference>
<dbReference type="Proteomes" id="UP000221653">
    <property type="component" value="Unassembled WGS sequence"/>
</dbReference>
<evidence type="ECO:0000313" key="5">
    <source>
        <dbReference type="EMBL" id="PFG28597.1"/>
    </source>
</evidence>
<name>A0A2A9DPB6_9CORY</name>
<dbReference type="InterPro" id="IPR024072">
    <property type="entry name" value="DHFR-like_dom_sf"/>
</dbReference>
<dbReference type="InterPro" id="IPR002734">
    <property type="entry name" value="RibDG_C"/>
</dbReference>
<evidence type="ECO:0000259" key="4">
    <source>
        <dbReference type="Pfam" id="PF01872"/>
    </source>
</evidence>
<proteinExistence type="predicted"/>
<keyword evidence="3" id="KW-0560">Oxidoreductase</keyword>
<dbReference type="GO" id="GO:0008703">
    <property type="term" value="F:5-amino-6-(5-phosphoribosylamino)uracil reductase activity"/>
    <property type="evidence" value="ECO:0007669"/>
    <property type="project" value="InterPro"/>
</dbReference>
<dbReference type="Pfam" id="PF01872">
    <property type="entry name" value="RibD_C"/>
    <property type="match status" value="1"/>
</dbReference>
<evidence type="ECO:0000256" key="1">
    <source>
        <dbReference type="ARBA" id="ARBA00005104"/>
    </source>
</evidence>
<dbReference type="AlphaFoldDB" id="A0A2A9DPB6"/>
<sequence>MSNAFDRDDIPAFFEPSDSPVGSVRSIHAMTANGAFTIDGKSGGIGNEIDSALLHHARLWADCILVGAQTVRSEEYSGAKANPSQRKAREARGQEPVPVLAVLTGTLNLDPTSPFFTDTSIAPIVLCPEESLVEHQGKATELLATGAQLRATGTKPNQLLDTLRNLGHQNILIEGGPSLYHEFFAAQLVDTMYVTIAPMTSSFSGHGNSPSNVNTMWALDRCAASGDGYLFLRYRALK</sequence>
<keyword evidence="6" id="KW-1185">Reference proteome</keyword>
<dbReference type="EMBL" id="PDJF01000001">
    <property type="protein sequence ID" value="PFG28597.1"/>
    <property type="molecule type" value="Genomic_DNA"/>
</dbReference>
<dbReference type="SUPFAM" id="SSF53597">
    <property type="entry name" value="Dihydrofolate reductase-like"/>
    <property type="match status" value="1"/>
</dbReference>
<evidence type="ECO:0000313" key="6">
    <source>
        <dbReference type="Proteomes" id="UP000221653"/>
    </source>
</evidence>
<gene>
    <name evidence="5" type="ORF">ATK06_1709</name>
</gene>
<keyword evidence="2" id="KW-0521">NADP</keyword>
<dbReference type="GO" id="GO:0009231">
    <property type="term" value="P:riboflavin biosynthetic process"/>
    <property type="evidence" value="ECO:0007669"/>
    <property type="project" value="InterPro"/>
</dbReference>
<dbReference type="RefSeq" id="WP_053072602.1">
    <property type="nucleotide sequence ID" value="NZ_LDYE01000003.1"/>
</dbReference>
<organism evidence="5 6">
    <name type="scientific">Corynebacterium renale</name>
    <dbReference type="NCBI Taxonomy" id="1724"/>
    <lineage>
        <taxon>Bacteria</taxon>
        <taxon>Bacillati</taxon>
        <taxon>Actinomycetota</taxon>
        <taxon>Actinomycetes</taxon>
        <taxon>Mycobacteriales</taxon>
        <taxon>Corynebacteriaceae</taxon>
        <taxon>Corynebacterium</taxon>
    </lineage>
</organism>
<evidence type="ECO:0000256" key="2">
    <source>
        <dbReference type="ARBA" id="ARBA00022857"/>
    </source>
</evidence>
<dbReference type="Gene3D" id="3.40.430.10">
    <property type="entry name" value="Dihydrofolate Reductase, subunit A"/>
    <property type="match status" value="1"/>
</dbReference>
<dbReference type="STRING" id="1724.GCA_001044175_00977"/>
<dbReference type="PANTHER" id="PTHR38011">
    <property type="entry name" value="DIHYDROFOLATE REDUCTASE FAMILY PROTEIN (AFU_ORTHOLOGUE AFUA_8G06820)"/>
    <property type="match status" value="1"/>
</dbReference>
<accession>A0A2A9DPB6</accession>